<keyword evidence="1" id="KW-0472">Membrane</keyword>
<organism evidence="2 3">
    <name type="scientific">Pediococcus stilesii</name>
    <dbReference type="NCBI Taxonomy" id="331679"/>
    <lineage>
        <taxon>Bacteria</taxon>
        <taxon>Bacillati</taxon>
        <taxon>Bacillota</taxon>
        <taxon>Bacilli</taxon>
        <taxon>Lactobacillales</taxon>
        <taxon>Lactobacillaceae</taxon>
        <taxon>Pediococcus</taxon>
    </lineage>
</organism>
<keyword evidence="1" id="KW-1133">Transmembrane helix</keyword>
<gene>
    <name evidence="2" type="ORF">IV81_GL000674</name>
</gene>
<dbReference type="PATRIC" id="fig|331679.3.peg.681"/>
<keyword evidence="1" id="KW-0812">Transmembrane</keyword>
<proteinExistence type="predicted"/>
<name>A0A0R2KUJ7_9LACO</name>
<keyword evidence="3" id="KW-1185">Reference proteome</keyword>
<sequence length="259" mass="30194">MKNEKITPQFPELSLARWLYVLALVLFDYFLFNTSNPISQALFVSIDIFMDAPTKIGRTMLIQQEVLQLIILVVGLLIIMGWKNIRQYFHWLKWWQWFMIIPVAVLGMLMMMGGRELSNIFSHWNIFSVPPTFNIDQVQLISKPLFNVMNWMVLYSTISAQIVAILVLNVVFQFSGIKDYSFKNYRVWLFALLAALIGGFFMINPANPNIFYSILGFGGSQFIFNLAYIKMRNPLIPMVSAYGVDRLFYYWIMVIIFGK</sequence>
<dbReference type="EMBL" id="JQBX01000019">
    <property type="protein sequence ID" value="KRN93256.1"/>
    <property type="molecule type" value="Genomic_DNA"/>
</dbReference>
<comment type="caution">
    <text evidence="2">The sequence shown here is derived from an EMBL/GenBank/DDBJ whole genome shotgun (WGS) entry which is preliminary data.</text>
</comment>
<feature type="transmembrane region" description="Helical" evidence="1">
    <location>
        <begin position="94"/>
        <end position="114"/>
    </location>
</feature>
<feature type="transmembrane region" description="Helical" evidence="1">
    <location>
        <begin position="184"/>
        <end position="203"/>
    </location>
</feature>
<evidence type="ECO:0000313" key="2">
    <source>
        <dbReference type="EMBL" id="KRN93256.1"/>
    </source>
</evidence>
<feature type="transmembrane region" description="Helical" evidence="1">
    <location>
        <begin position="152"/>
        <end position="172"/>
    </location>
</feature>
<dbReference type="Proteomes" id="UP000051859">
    <property type="component" value="Unassembled WGS sequence"/>
</dbReference>
<dbReference type="AlphaFoldDB" id="A0A0R2KUJ7"/>
<accession>A0A0R2KUJ7</accession>
<feature type="transmembrane region" description="Helical" evidence="1">
    <location>
        <begin position="66"/>
        <end position="82"/>
    </location>
</feature>
<protein>
    <submittedName>
        <fullName evidence="2">Uncharacterized protein</fullName>
    </submittedName>
</protein>
<feature type="transmembrane region" description="Helical" evidence="1">
    <location>
        <begin position="12"/>
        <end position="32"/>
    </location>
</feature>
<reference evidence="2 3" key="1">
    <citation type="journal article" date="2015" name="Genome Announc.">
        <title>Expanding the biotechnology potential of lactobacilli through comparative genomics of 213 strains and associated genera.</title>
        <authorList>
            <person name="Sun Z."/>
            <person name="Harris H.M."/>
            <person name="McCann A."/>
            <person name="Guo C."/>
            <person name="Argimon S."/>
            <person name="Zhang W."/>
            <person name="Yang X."/>
            <person name="Jeffery I.B."/>
            <person name="Cooney J.C."/>
            <person name="Kagawa T.F."/>
            <person name="Liu W."/>
            <person name="Song Y."/>
            <person name="Salvetti E."/>
            <person name="Wrobel A."/>
            <person name="Rasinkangas P."/>
            <person name="Parkhill J."/>
            <person name="Rea M.C."/>
            <person name="O'Sullivan O."/>
            <person name="Ritari J."/>
            <person name="Douillard F.P."/>
            <person name="Paul Ross R."/>
            <person name="Yang R."/>
            <person name="Briner A.E."/>
            <person name="Felis G.E."/>
            <person name="de Vos W.M."/>
            <person name="Barrangou R."/>
            <person name="Klaenhammer T.R."/>
            <person name="Caufield P.W."/>
            <person name="Cui Y."/>
            <person name="Zhang H."/>
            <person name="O'Toole P.W."/>
        </authorList>
    </citation>
    <scope>NUCLEOTIDE SEQUENCE [LARGE SCALE GENOMIC DNA]</scope>
    <source>
        <strain evidence="2 3">DSM 18001</strain>
    </source>
</reference>
<evidence type="ECO:0000256" key="1">
    <source>
        <dbReference type="SAM" id="Phobius"/>
    </source>
</evidence>
<dbReference type="STRING" id="331679.IV81_GL000674"/>
<dbReference type="RefSeq" id="WP_057803982.1">
    <property type="nucleotide sequence ID" value="NZ_JQBX01000019.1"/>
</dbReference>
<feature type="transmembrane region" description="Helical" evidence="1">
    <location>
        <begin position="209"/>
        <end position="228"/>
    </location>
</feature>
<evidence type="ECO:0000313" key="3">
    <source>
        <dbReference type="Proteomes" id="UP000051859"/>
    </source>
</evidence>
<feature type="transmembrane region" description="Helical" evidence="1">
    <location>
        <begin position="235"/>
        <end position="257"/>
    </location>
</feature>